<dbReference type="Proteomes" id="UP000464954">
    <property type="component" value="Chromosome"/>
</dbReference>
<feature type="compositionally biased region" description="Low complexity" evidence="3">
    <location>
        <begin position="1"/>
        <end position="14"/>
    </location>
</feature>
<keyword evidence="2" id="KW-0963">Cytoplasm</keyword>
<comment type="function">
    <text evidence="2">Binds to DNA and alters its conformation. May be involved in regulation of gene expression, nucleoid organization and DNA protection.</text>
</comment>
<comment type="subunit">
    <text evidence="2">Homodimer.</text>
</comment>
<dbReference type="KEGG" id="taer:GT409_12690"/>
<dbReference type="Pfam" id="PF02575">
    <property type="entry name" value="YbaB_DNA_bd"/>
    <property type="match status" value="1"/>
</dbReference>
<dbReference type="GO" id="GO:0043590">
    <property type="term" value="C:bacterial nucleoid"/>
    <property type="evidence" value="ECO:0007669"/>
    <property type="project" value="UniProtKB-UniRule"/>
</dbReference>
<evidence type="ECO:0000313" key="5">
    <source>
        <dbReference type="Proteomes" id="UP000464954"/>
    </source>
</evidence>
<evidence type="ECO:0000313" key="4">
    <source>
        <dbReference type="EMBL" id="QHI70261.1"/>
    </source>
</evidence>
<dbReference type="Gene3D" id="3.30.1310.10">
    <property type="entry name" value="Nucleoid-associated protein YbaB-like domain"/>
    <property type="match status" value="1"/>
</dbReference>
<gene>
    <name evidence="4" type="ORF">GT409_12690</name>
</gene>
<dbReference type="RefSeq" id="WP_160629438.1">
    <property type="nucleotide sequence ID" value="NZ_CP047593.1"/>
</dbReference>
<accession>A0A6P1M8P8</accession>
<dbReference type="GO" id="GO:0005829">
    <property type="term" value="C:cytosol"/>
    <property type="evidence" value="ECO:0007669"/>
    <property type="project" value="TreeGrafter"/>
</dbReference>
<dbReference type="AlphaFoldDB" id="A0A6P1M8P8"/>
<dbReference type="HAMAP" id="MF_00274">
    <property type="entry name" value="DNA_YbaB_EbfC"/>
    <property type="match status" value="1"/>
</dbReference>
<proteinExistence type="inferred from homology"/>
<dbReference type="NCBIfam" id="TIGR00103">
    <property type="entry name" value="DNA_YbaB_EbfC"/>
    <property type="match status" value="1"/>
</dbReference>
<name>A0A6P1M8P8_9BACT</name>
<comment type="subcellular location">
    <subcellularLocation>
        <location evidence="2">Cytoplasm</location>
        <location evidence="2">Nucleoid</location>
    </subcellularLocation>
</comment>
<feature type="region of interest" description="Disordered" evidence="3">
    <location>
        <begin position="1"/>
        <end position="28"/>
    </location>
</feature>
<comment type="similarity">
    <text evidence="2">Belongs to the YbaB/EbfC family.</text>
</comment>
<reference evidence="4 5" key="1">
    <citation type="submission" date="2020-01" db="EMBL/GenBank/DDBJ databases">
        <title>Ponticoccus aerotolerans gen. nov., sp. nov., an anaerobic bacterium and proposal of Ponticoccusceae fam. nov., Ponticoccusles ord. nov. and Ponticoccuse classis nov. in the phylum Kiritimatiellaeota.</title>
        <authorList>
            <person name="Zhou L.Y."/>
            <person name="Du Z.J."/>
        </authorList>
    </citation>
    <scope>NUCLEOTIDE SEQUENCE [LARGE SCALE GENOMIC DNA]</scope>
    <source>
        <strain evidence="4 5">S-5007</strain>
    </source>
</reference>
<dbReference type="PANTHER" id="PTHR33449">
    <property type="entry name" value="NUCLEOID-ASSOCIATED PROTEIN YBAB"/>
    <property type="match status" value="1"/>
</dbReference>
<evidence type="ECO:0000256" key="2">
    <source>
        <dbReference type="HAMAP-Rule" id="MF_00274"/>
    </source>
</evidence>
<dbReference type="GO" id="GO:0003677">
    <property type="term" value="F:DNA binding"/>
    <property type="evidence" value="ECO:0007669"/>
    <property type="project" value="UniProtKB-UniRule"/>
</dbReference>
<keyword evidence="1 2" id="KW-0238">DNA-binding</keyword>
<organism evidence="4 5">
    <name type="scientific">Tichowtungia aerotolerans</name>
    <dbReference type="NCBI Taxonomy" id="2697043"/>
    <lineage>
        <taxon>Bacteria</taxon>
        <taxon>Pseudomonadati</taxon>
        <taxon>Kiritimatiellota</taxon>
        <taxon>Tichowtungiia</taxon>
        <taxon>Tichowtungiales</taxon>
        <taxon>Tichowtungiaceae</taxon>
        <taxon>Tichowtungia</taxon>
    </lineage>
</organism>
<dbReference type="PANTHER" id="PTHR33449:SF1">
    <property type="entry name" value="NUCLEOID-ASSOCIATED PROTEIN YBAB"/>
    <property type="match status" value="1"/>
</dbReference>
<keyword evidence="5" id="KW-1185">Reference proteome</keyword>
<protein>
    <recommendedName>
        <fullName evidence="2">Nucleoid-associated protein GT409_12690</fullName>
    </recommendedName>
</protein>
<dbReference type="SUPFAM" id="SSF82607">
    <property type="entry name" value="YbaB-like"/>
    <property type="match status" value="1"/>
</dbReference>
<dbReference type="PIRSF" id="PIRSF004555">
    <property type="entry name" value="UCP004555"/>
    <property type="match status" value="1"/>
</dbReference>
<dbReference type="EMBL" id="CP047593">
    <property type="protein sequence ID" value="QHI70261.1"/>
    <property type="molecule type" value="Genomic_DNA"/>
</dbReference>
<dbReference type="InterPro" id="IPR004401">
    <property type="entry name" value="YbaB/EbfC"/>
</dbReference>
<evidence type="ECO:0000256" key="3">
    <source>
        <dbReference type="SAM" id="MobiDB-lite"/>
    </source>
</evidence>
<sequence>MDMMKMMKQAASMQKDMKKKQKQLAKQTVEFSSKNGAVTVKMSCDMKIQSVQIQPEIVNPAEIKQLEIAVVDAVKGAINQAQSEAAKEMKSLTAGLNLPF</sequence>
<evidence type="ECO:0000256" key="1">
    <source>
        <dbReference type="ARBA" id="ARBA00023125"/>
    </source>
</evidence>
<dbReference type="InterPro" id="IPR036894">
    <property type="entry name" value="YbaB-like_sf"/>
</dbReference>